<dbReference type="PROSITE" id="PS50048">
    <property type="entry name" value="ZN2_CY6_FUNGAL_2"/>
    <property type="match status" value="1"/>
</dbReference>
<dbReference type="PANTHER" id="PTHR31001">
    <property type="entry name" value="UNCHARACTERIZED TRANSCRIPTIONAL REGULATORY PROTEIN"/>
    <property type="match status" value="1"/>
</dbReference>
<dbReference type="GO" id="GO:0003677">
    <property type="term" value="F:DNA binding"/>
    <property type="evidence" value="ECO:0007669"/>
    <property type="project" value="InterPro"/>
</dbReference>
<evidence type="ECO:0000256" key="4">
    <source>
        <dbReference type="SAM" id="MobiDB-lite"/>
    </source>
</evidence>
<evidence type="ECO:0000259" key="5">
    <source>
        <dbReference type="PROSITE" id="PS50048"/>
    </source>
</evidence>
<feature type="region of interest" description="Disordered" evidence="4">
    <location>
        <begin position="1"/>
        <end position="39"/>
    </location>
</feature>
<accession>A0A1Z5TIW0</accession>
<dbReference type="InterPro" id="IPR036864">
    <property type="entry name" value="Zn2-C6_fun-type_DNA-bd_sf"/>
</dbReference>
<keyword evidence="7" id="KW-1185">Reference proteome</keyword>
<evidence type="ECO:0000313" key="7">
    <source>
        <dbReference type="Proteomes" id="UP000194280"/>
    </source>
</evidence>
<dbReference type="SMART" id="SM00066">
    <property type="entry name" value="GAL4"/>
    <property type="match status" value="1"/>
</dbReference>
<feature type="compositionally biased region" description="Polar residues" evidence="4">
    <location>
        <begin position="1"/>
        <end position="26"/>
    </location>
</feature>
<dbReference type="Pfam" id="PF00172">
    <property type="entry name" value="Zn_clus"/>
    <property type="match status" value="1"/>
</dbReference>
<comment type="subcellular location">
    <subcellularLocation>
        <location evidence="1">Nucleus</location>
    </subcellularLocation>
</comment>
<keyword evidence="3" id="KW-0539">Nucleus</keyword>
<dbReference type="InParanoid" id="A0A1Z5TIW0"/>
<organism evidence="6 7">
    <name type="scientific">Hortaea werneckii EXF-2000</name>
    <dbReference type="NCBI Taxonomy" id="1157616"/>
    <lineage>
        <taxon>Eukaryota</taxon>
        <taxon>Fungi</taxon>
        <taxon>Dikarya</taxon>
        <taxon>Ascomycota</taxon>
        <taxon>Pezizomycotina</taxon>
        <taxon>Dothideomycetes</taxon>
        <taxon>Dothideomycetidae</taxon>
        <taxon>Mycosphaerellales</taxon>
        <taxon>Teratosphaeriaceae</taxon>
        <taxon>Hortaea</taxon>
    </lineage>
</organism>
<evidence type="ECO:0000256" key="3">
    <source>
        <dbReference type="ARBA" id="ARBA00023242"/>
    </source>
</evidence>
<dbReference type="EMBL" id="MUNK01000037">
    <property type="protein sequence ID" value="OTA35982.1"/>
    <property type="molecule type" value="Genomic_DNA"/>
</dbReference>
<dbReference type="GO" id="GO:0006351">
    <property type="term" value="P:DNA-templated transcription"/>
    <property type="evidence" value="ECO:0007669"/>
    <property type="project" value="InterPro"/>
</dbReference>
<feature type="domain" description="Zn(2)-C6 fungal-type" evidence="5">
    <location>
        <begin position="41"/>
        <end position="72"/>
    </location>
</feature>
<dbReference type="CDD" id="cd12148">
    <property type="entry name" value="fungal_TF_MHR"/>
    <property type="match status" value="1"/>
</dbReference>
<dbReference type="SMART" id="SM00906">
    <property type="entry name" value="Fungal_trans"/>
    <property type="match status" value="1"/>
</dbReference>
<feature type="compositionally biased region" description="Low complexity" evidence="4">
    <location>
        <begin position="853"/>
        <end position="862"/>
    </location>
</feature>
<dbReference type="GO" id="GO:0008270">
    <property type="term" value="F:zinc ion binding"/>
    <property type="evidence" value="ECO:0007669"/>
    <property type="project" value="InterPro"/>
</dbReference>
<evidence type="ECO:0000256" key="1">
    <source>
        <dbReference type="ARBA" id="ARBA00004123"/>
    </source>
</evidence>
<dbReference type="InterPro" id="IPR007219">
    <property type="entry name" value="XnlR_reg_dom"/>
</dbReference>
<sequence>MASSSWSGYGPAPSSQGSSEPMQRSSSGDRPRKSQSRQLLSCTKCRERKVKCDRTKPCSACCARGHPRECEFIVGEGSDYSPIQQSYEIRKLRQENERLKARLQAARLSHSADEDDDQDSGDYKSKSSGRAAAAKQRRFRTGERIDNLYFGTPGLANIVNDFASLQLANLGKGAHSLTHTMPRNMPKAQEIYSIAESMYPFPVFAGWCGESAHAALVGVLPKQEELFRILDLFQRRGQSSSFPHTPDEVTKREVERFLDDAEGNAQKYPDMLALIFATLAMGLQLGQWDRDDGQWVEGAMAGTTRTADIYVAASMQALRMASYMSQPTLLGIQTLVMLGPYLTNSGRFLDAYTLFGTTIRMAHSIGLHRNPKLLDPAPPLRECMFRQTLWWWMLHMDQQYSVTLGRPLGISGIGDCPPPEPLTTNPTILRLGEFVDHFTVVARRILSSDGMMSATKIDEFTDTLIGLWDTMPEALQFNESWLRQETTLPDWPLEVMSATLFAKVQSFLILLNRQRVERTRSAAMGGSSPEPMPPPPRPSQTTTTSNPSSFGTHDQPFHPAVVRGRALVVNSSVSLLHAFLFFQHRQPAVLICWTMGQQAFNASMILILDAWESGNEANVWLVTQAYLLFKELETKGVHKLAKLAADRIQEGLEQINARREERKRAAAAAASRRSSQATHQPQPPQQHPQPMLDTASMSNWTHDSVMGNTGMFLLEDQGLQSYVQQPFSPLAWNMAGGGQLSNPSQPPSPTIPNVVPVSKVTAAPFPVMSPPYASIPVTNSPCAVGLQPRMPHTQHHPHSRQQLGLAQQHQGGAFTPVDPQQQQAMLSVQHQQGSQSFSQHRGPRSKNAPYHHGGSSSSSNGAACGGPRGVHKMESSRKSVQRRK</sequence>
<dbReference type="OrthoDB" id="1747771at2759"/>
<proteinExistence type="predicted"/>
<dbReference type="GO" id="GO:0000981">
    <property type="term" value="F:DNA-binding transcription factor activity, RNA polymerase II-specific"/>
    <property type="evidence" value="ECO:0007669"/>
    <property type="project" value="InterPro"/>
</dbReference>
<feature type="region of interest" description="Disordered" evidence="4">
    <location>
        <begin position="520"/>
        <end position="555"/>
    </location>
</feature>
<evidence type="ECO:0000313" key="6">
    <source>
        <dbReference type="EMBL" id="OTA35982.1"/>
    </source>
</evidence>
<feature type="region of interest" description="Disordered" evidence="4">
    <location>
        <begin position="659"/>
        <end position="700"/>
    </location>
</feature>
<feature type="region of interest" description="Disordered" evidence="4">
    <location>
        <begin position="784"/>
        <end position="884"/>
    </location>
</feature>
<dbReference type="Proteomes" id="UP000194280">
    <property type="component" value="Unassembled WGS sequence"/>
</dbReference>
<dbReference type="Pfam" id="PF04082">
    <property type="entry name" value="Fungal_trans"/>
    <property type="match status" value="1"/>
</dbReference>
<feature type="compositionally biased region" description="Low complexity" evidence="4">
    <location>
        <begin position="539"/>
        <end position="549"/>
    </location>
</feature>
<dbReference type="AlphaFoldDB" id="A0A1Z5TIW0"/>
<reference evidence="6 7" key="1">
    <citation type="submission" date="2017-01" db="EMBL/GenBank/DDBJ databases">
        <title>The recent genome duplication of the halophilic yeast Hortaea werneckii: insights from long-read sequencing.</title>
        <authorList>
            <person name="Sinha S."/>
            <person name="Flibotte S."/>
            <person name="Neira M."/>
            <person name="Lenassi M."/>
            <person name="Gostincar C."/>
            <person name="Stajich J.E."/>
            <person name="Nislow C.E."/>
        </authorList>
    </citation>
    <scope>NUCLEOTIDE SEQUENCE [LARGE SCALE GENOMIC DNA]</scope>
    <source>
        <strain evidence="6 7">EXF-2000</strain>
    </source>
</reference>
<dbReference type="STRING" id="1157616.A0A1Z5TIW0"/>
<feature type="compositionally biased region" description="Low complexity" evidence="4">
    <location>
        <begin position="801"/>
        <end position="813"/>
    </location>
</feature>
<dbReference type="InterPro" id="IPR001138">
    <property type="entry name" value="Zn2Cys6_DnaBD"/>
</dbReference>
<dbReference type="PROSITE" id="PS00463">
    <property type="entry name" value="ZN2_CY6_FUNGAL_1"/>
    <property type="match status" value="1"/>
</dbReference>
<dbReference type="SUPFAM" id="SSF57701">
    <property type="entry name" value="Zn2/Cys6 DNA-binding domain"/>
    <property type="match status" value="1"/>
</dbReference>
<gene>
    <name evidence="6" type="ORF">BTJ68_05108</name>
</gene>
<protein>
    <recommendedName>
        <fullName evidence="5">Zn(2)-C6 fungal-type domain-containing protein</fullName>
    </recommendedName>
</protein>
<dbReference type="CDD" id="cd00067">
    <property type="entry name" value="GAL4"/>
    <property type="match status" value="1"/>
</dbReference>
<keyword evidence="2" id="KW-0479">Metal-binding</keyword>
<name>A0A1Z5TIW0_HORWE</name>
<comment type="caution">
    <text evidence="6">The sequence shown here is derived from an EMBL/GenBank/DDBJ whole genome shotgun (WGS) entry which is preliminary data.</text>
</comment>
<feature type="compositionally biased region" description="Low complexity" evidence="4">
    <location>
        <begin position="827"/>
        <end position="839"/>
    </location>
</feature>
<dbReference type="PANTHER" id="PTHR31001:SF88">
    <property type="entry name" value="TRANSCRIPTION FACTOR PDR3"/>
    <property type="match status" value="1"/>
</dbReference>
<dbReference type="Gene3D" id="4.10.240.10">
    <property type="entry name" value="Zn(2)-C6 fungal-type DNA-binding domain"/>
    <property type="match status" value="1"/>
</dbReference>
<evidence type="ECO:0000256" key="2">
    <source>
        <dbReference type="ARBA" id="ARBA00022723"/>
    </source>
</evidence>
<dbReference type="GO" id="GO:0005634">
    <property type="term" value="C:nucleus"/>
    <property type="evidence" value="ECO:0007669"/>
    <property type="project" value="UniProtKB-SubCell"/>
</dbReference>
<dbReference type="InterPro" id="IPR050613">
    <property type="entry name" value="Sec_Metabolite_Reg"/>
</dbReference>
<feature type="region of interest" description="Disordered" evidence="4">
    <location>
        <begin position="103"/>
        <end position="137"/>
    </location>
</feature>
<feature type="compositionally biased region" description="Low complexity" evidence="4">
    <location>
        <begin position="666"/>
        <end position="680"/>
    </location>
</feature>
<dbReference type="VEuPathDB" id="FungiDB:BTJ68_05108"/>